<dbReference type="PANTHER" id="PTHR37304:SF1">
    <property type="entry name" value="MEMBRANE PROTEIN"/>
    <property type="match status" value="1"/>
</dbReference>
<evidence type="ECO:0000256" key="1">
    <source>
        <dbReference type="SAM" id="Phobius"/>
    </source>
</evidence>
<sequence>MNTKVLIPSISTILVIIGAINWGLVGFFHFNIVESFFGSFPILVKLIYSLIALSGLYLLTTFKKSI</sequence>
<feature type="transmembrane region" description="Helical" evidence="1">
    <location>
        <begin position="12"/>
        <end position="30"/>
    </location>
</feature>
<dbReference type="InterPro" id="IPR007211">
    <property type="entry name" value="DUF378"/>
</dbReference>
<dbReference type="Pfam" id="PF04070">
    <property type="entry name" value="DUF378"/>
    <property type="match status" value="1"/>
</dbReference>
<keyword evidence="1" id="KW-0812">Transmembrane</keyword>
<keyword evidence="1" id="KW-0472">Membrane</keyword>
<name>A0A8J7TUG3_9PROT</name>
<keyword evidence="1" id="KW-1133">Transmembrane helix</keyword>
<organism evidence="2 3">
    <name type="scientific">Candidatus Paracaedimonas acanthamoebae</name>
    <dbReference type="NCBI Taxonomy" id="244581"/>
    <lineage>
        <taxon>Bacteria</taxon>
        <taxon>Pseudomonadati</taxon>
        <taxon>Pseudomonadota</taxon>
        <taxon>Alphaproteobacteria</taxon>
        <taxon>Holosporales</taxon>
        <taxon>Caedimonadaceae</taxon>
        <taxon>Candidatus Paracaedimonas</taxon>
    </lineage>
</organism>
<evidence type="ECO:0000313" key="2">
    <source>
        <dbReference type="EMBL" id="MBN9412731.1"/>
    </source>
</evidence>
<dbReference type="AlphaFoldDB" id="A0A8J7TUG3"/>
<dbReference type="Proteomes" id="UP000664414">
    <property type="component" value="Unassembled WGS sequence"/>
</dbReference>
<dbReference type="EMBL" id="JAFKGL010000012">
    <property type="protein sequence ID" value="MBN9412731.1"/>
    <property type="molecule type" value="Genomic_DNA"/>
</dbReference>
<feature type="transmembrane region" description="Helical" evidence="1">
    <location>
        <begin position="36"/>
        <end position="59"/>
    </location>
</feature>
<accession>A0A8J7TUG3</accession>
<gene>
    <name evidence="2" type="ORF">J0H12_02235</name>
</gene>
<reference evidence="2" key="1">
    <citation type="submission" date="2021-02" db="EMBL/GenBank/DDBJ databases">
        <title>Thiocyanate and organic carbon inputs drive convergent selection for specific autotrophic Afipia and Thiobacillus strains within complex microbiomes.</title>
        <authorList>
            <person name="Huddy R.J."/>
            <person name="Sachdeva R."/>
            <person name="Kadzinga F."/>
            <person name="Kantor R.S."/>
            <person name="Harrison S.T.L."/>
            <person name="Banfield J.F."/>
        </authorList>
    </citation>
    <scope>NUCLEOTIDE SEQUENCE</scope>
    <source>
        <strain evidence="2">SCN18_10_11_15_R4_P_38_20</strain>
    </source>
</reference>
<dbReference type="PANTHER" id="PTHR37304">
    <property type="entry name" value="MEMBRANE PROTEIN-RELATED"/>
    <property type="match status" value="1"/>
</dbReference>
<protein>
    <submittedName>
        <fullName evidence="2">DUF378 domain-containing protein</fullName>
    </submittedName>
</protein>
<proteinExistence type="predicted"/>
<evidence type="ECO:0000313" key="3">
    <source>
        <dbReference type="Proteomes" id="UP000664414"/>
    </source>
</evidence>
<comment type="caution">
    <text evidence="2">The sequence shown here is derived from an EMBL/GenBank/DDBJ whole genome shotgun (WGS) entry which is preliminary data.</text>
</comment>